<reference evidence="2" key="1">
    <citation type="submission" date="2016-10" db="EMBL/GenBank/DDBJ databases">
        <authorList>
            <person name="Varghese N."/>
            <person name="Submissions S."/>
        </authorList>
    </citation>
    <scope>NUCLEOTIDE SEQUENCE [LARGE SCALE GENOMIC DNA]</scope>
    <source>
        <strain evidence="2">CGMCC 4.3530</strain>
    </source>
</reference>
<dbReference type="AlphaFoldDB" id="A0A1H3TX22"/>
<protein>
    <submittedName>
        <fullName evidence="1">YD repeat-containing protein</fullName>
    </submittedName>
</protein>
<gene>
    <name evidence="1" type="ORF">SAMN05216215_10954</name>
</gene>
<dbReference type="EMBL" id="FNOK01000095">
    <property type="protein sequence ID" value="SDZ54662.1"/>
    <property type="molecule type" value="Genomic_DNA"/>
</dbReference>
<proteinExistence type="predicted"/>
<organism evidence="1 2">
    <name type="scientific">Saccharopolyspora shandongensis</name>
    <dbReference type="NCBI Taxonomy" id="418495"/>
    <lineage>
        <taxon>Bacteria</taxon>
        <taxon>Bacillati</taxon>
        <taxon>Actinomycetota</taxon>
        <taxon>Actinomycetes</taxon>
        <taxon>Pseudonocardiales</taxon>
        <taxon>Pseudonocardiaceae</taxon>
        <taxon>Saccharopolyspora</taxon>
    </lineage>
</organism>
<keyword evidence="2" id="KW-1185">Reference proteome</keyword>
<dbReference type="STRING" id="418495.SAMN05216215_10954"/>
<dbReference type="NCBIfam" id="TIGR01643">
    <property type="entry name" value="YD_repeat_2x"/>
    <property type="match status" value="1"/>
</dbReference>
<dbReference type="OrthoDB" id="4981820at2"/>
<sequence>MAKGALFISALYTYDPAGRLKQQSDALGRKMNYAYTMDDLLDRVTKGEPGPGEMEVVKREYDGAGRVTLERVGGRQTVTYYYDGDGKLVDSTVDPGGVTPTPLPRSATGLALDWTVRG</sequence>
<evidence type="ECO:0000313" key="2">
    <source>
        <dbReference type="Proteomes" id="UP000199529"/>
    </source>
</evidence>
<evidence type="ECO:0000313" key="1">
    <source>
        <dbReference type="EMBL" id="SDZ54662.1"/>
    </source>
</evidence>
<name>A0A1H3TX22_9PSEU</name>
<dbReference type="Proteomes" id="UP000199529">
    <property type="component" value="Unassembled WGS sequence"/>
</dbReference>
<dbReference type="Gene3D" id="2.180.10.10">
    <property type="entry name" value="RHS repeat-associated core"/>
    <property type="match status" value="1"/>
</dbReference>
<dbReference type="InterPro" id="IPR006530">
    <property type="entry name" value="YD"/>
</dbReference>
<dbReference type="RefSeq" id="WP_093278568.1">
    <property type="nucleotide sequence ID" value="NZ_FNOK01000095.1"/>
</dbReference>
<accession>A0A1H3TX22</accession>